<reference evidence="2" key="1">
    <citation type="journal article" date="2018" name="Int. J. Syst. Evol. Microbiol.">
        <title>Jatrophihabitans telluris sp. nov., isolated from sediment soil of lava forest wetlands and the emended description of the genus Jatrophihabitans.</title>
        <authorList>
            <person name="Lee K.C."/>
            <person name="Suh M.K."/>
            <person name="Eom M.K."/>
            <person name="Kim K.K."/>
            <person name="Kim J.S."/>
            <person name="Kim D.S."/>
            <person name="Ko S.H."/>
            <person name="Shin Y.K."/>
            <person name="Lee J.S."/>
        </authorList>
    </citation>
    <scope>NUCLEOTIDE SEQUENCE</scope>
    <source>
        <strain evidence="2">N237</strain>
    </source>
</reference>
<proteinExistence type="predicted"/>
<sequence length="265" mass="25543">MNADEDFTPDGAGPDQAPLAAELALDPVLRAFAAELRSLSEVAPPVPSPALASRLDGAAQSSFAGRRAHAIVGSILAGAVVIGVSGAAAATDRLPIVSHLRTSTHTSTGPSSTSGGGSKTVPAAPAAPAVRRPSQSGPHPGASLVPTGPGPSQLPGTGSSGSGSEREGAGSPGRSQAPGEDRGGWTGSSSSQDPTRSAEPGEGTGGSGSGDSESSSPPSSAPSSPPGEGSPSGEDRHHSSPSAPRSTPPAASPSEPSRSHDESGA</sequence>
<evidence type="ECO:0000313" key="3">
    <source>
        <dbReference type="Proteomes" id="UP001056336"/>
    </source>
</evidence>
<name>A0ABY4QVP0_9ACTN</name>
<gene>
    <name evidence="2" type="ORF">M6D93_13900</name>
</gene>
<organism evidence="2 3">
    <name type="scientific">Jatrophihabitans telluris</name>
    <dbReference type="NCBI Taxonomy" id="2038343"/>
    <lineage>
        <taxon>Bacteria</taxon>
        <taxon>Bacillati</taxon>
        <taxon>Actinomycetota</taxon>
        <taxon>Actinomycetes</taxon>
        <taxon>Jatrophihabitantales</taxon>
        <taxon>Jatrophihabitantaceae</taxon>
        <taxon>Jatrophihabitans</taxon>
    </lineage>
</organism>
<protein>
    <submittedName>
        <fullName evidence="2">Uncharacterized protein</fullName>
    </submittedName>
</protein>
<evidence type="ECO:0000313" key="2">
    <source>
        <dbReference type="EMBL" id="UQX87388.1"/>
    </source>
</evidence>
<dbReference type="RefSeq" id="WP_249769903.1">
    <property type="nucleotide sequence ID" value="NZ_CP097332.1"/>
</dbReference>
<feature type="region of interest" description="Disordered" evidence="1">
    <location>
        <begin position="101"/>
        <end position="265"/>
    </location>
</feature>
<dbReference type="EMBL" id="CP097332">
    <property type="protein sequence ID" value="UQX87388.1"/>
    <property type="molecule type" value="Genomic_DNA"/>
</dbReference>
<keyword evidence="3" id="KW-1185">Reference proteome</keyword>
<accession>A0ABY4QVP0</accession>
<feature type="compositionally biased region" description="Low complexity" evidence="1">
    <location>
        <begin position="103"/>
        <end position="133"/>
    </location>
</feature>
<reference evidence="2" key="2">
    <citation type="submission" date="2022-05" db="EMBL/GenBank/DDBJ databases">
        <authorList>
            <person name="Kim J.-S."/>
            <person name="Lee K."/>
            <person name="Suh M."/>
            <person name="Eom M."/>
            <person name="Kim J.-S."/>
            <person name="Kim D.-S."/>
            <person name="Ko S.-H."/>
            <person name="Shin Y."/>
            <person name="Lee J.-S."/>
        </authorList>
    </citation>
    <scope>NUCLEOTIDE SEQUENCE</scope>
    <source>
        <strain evidence="2">N237</strain>
    </source>
</reference>
<feature type="compositionally biased region" description="Low complexity" evidence="1">
    <location>
        <begin position="146"/>
        <end position="157"/>
    </location>
</feature>
<evidence type="ECO:0000256" key="1">
    <source>
        <dbReference type="SAM" id="MobiDB-lite"/>
    </source>
</evidence>
<dbReference type="Proteomes" id="UP001056336">
    <property type="component" value="Chromosome"/>
</dbReference>